<dbReference type="InterPro" id="IPR050659">
    <property type="entry name" value="Peptidase_M24B"/>
</dbReference>
<dbReference type="OrthoDB" id="9761809at2"/>
<sequence>MTLGVGGSTMAAELAGLSPRAGRPPAIGAAEYEARLEKARGLTRALGADALLIGAGASLRYFTGVPWGATERLVALLLPVAGAPVMICPAFELGSLQADLKVEVEIRLWQEHESPAALVGRSLAQLGADVLALDPAAPFSLFSALRDAAPSLSVKDAGAVVDGCRGVKSDAELALLRYAKAITLDVHRRAGAVLAPGVRASEVKRFIDEAHRAASGGGSTFCAVQFGEATAYPHGLPGDQELAEGDLVLIDTGCQVEGYQADITRTYVFGTPGDEHRRIWEIEHEAQAAAFAAVRPGLPCETIDAVARQVLERHGLGPDYALPGLPHRTGHGIGLSIHEGPYLVRGDATPLAPGMCFSNEPMIVIPGRFGVRLEDHMYVTADGAAWFTPPSPSIDDPFGLKA</sequence>
<dbReference type="InterPro" id="IPR029149">
    <property type="entry name" value="Creatin/AminoP/Spt16_N"/>
</dbReference>
<evidence type="ECO:0000256" key="4">
    <source>
        <dbReference type="ARBA" id="ARBA00023049"/>
    </source>
</evidence>
<keyword evidence="4" id="KW-0482">Metalloprotease</keyword>
<dbReference type="SUPFAM" id="SSF53092">
    <property type="entry name" value="Creatinase/prolidase N-terminal domain"/>
    <property type="match status" value="1"/>
</dbReference>
<evidence type="ECO:0000313" key="10">
    <source>
        <dbReference type="Proteomes" id="UP000234483"/>
    </source>
</evidence>
<dbReference type="PANTHER" id="PTHR46112">
    <property type="entry name" value="AMINOPEPTIDASE"/>
    <property type="match status" value="1"/>
</dbReference>
<evidence type="ECO:0000313" key="11">
    <source>
        <dbReference type="Proteomes" id="UP000281192"/>
    </source>
</evidence>
<evidence type="ECO:0000256" key="1">
    <source>
        <dbReference type="ARBA" id="ARBA00022670"/>
    </source>
</evidence>
<dbReference type="InterPro" id="IPR036005">
    <property type="entry name" value="Creatinase/aminopeptidase-like"/>
</dbReference>
<dbReference type="EMBL" id="PJRQ01000051">
    <property type="protein sequence ID" value="PLR06687.1"/>
    <property type="molecule type" value="Genomic_DNA"/>
</dbReference>
<dbReference type="InterPro" id="IPR000994">
    <property type="entry name" value="Pept_M24"/>
</dbReference>
<dbReference type="Proteomes" id="UP000234483">
    <property type="component" value="Unassembled WGS sequence"/>
</dbReference>
<dbReference type="PROSITE" id="PS00491">
    <property type="entry name" value="PROLINE_PEPTIDASE"/>
    <property type="match status" value="1"/>
</dbReference>
<comment type="similarity">
    <text evidence="5">Belongs to the peptidase M24B family.</text>
</comment>
<evidence type="ECO:0000256" key="2">
    <source>
        <dbReference type="ARBA" id="ARBA00022723"/>
    </source>
</evidence>
<dbReference type="Pfam" id="PF00557">
    <property type="entry name" value="Peptidase_M24"/>
    <property type="match status" value="1"/>
</dbReference>
<dbReference type="EMBL" id="CP026100">
    <property type="protein sequence ID" value="AYV48855.1"/>
    <property type="molecule type" value="Genomic_DNA"/>
</dbReference>
<evidence type="ECO:0000256" key="3">
    <source>
        <dbReference type="ARBA" id="ARBA00022801"/>
    </source>
</evidence>
<dbReference type="SUPFAM" id="SSF55920">
    <property type="entry name" value="Creatinase/aminopeptidase"/>
    <property type="match status" value="1"/>
</dbReference>
<dbReference type="Gene3D" id="3.90.230.10">
    <property type="entry name" value="Creatinase/methionine aminopeptidase superfamily"/>
    <property type="match status" value="1"/>
</dbReference>
<dbReference type="GO" id="GO:0008237">
    <property type="term" value="F:metallopeptidase activity"/>
    <property type="evidence" value="ECO:0007669"/>
    <property type="project" value="UniProtKB-KW"/>
</dbReference>
<organism evidence="9 10">
    <name type="scientific">Caulobacter flavus</name>
    <dbReference type="NCBI Taxonomy" id="1679497"/>
    <lineage>
        <taxon>Bacteria</taxon>
        <taxon>Pseudomonadati</taxon>
        <taxon>Pseudomonadota</taxon>
        <taxon>Alphaproteobacteria</taxon>
        <taxon>Caulobacterales</taxon>
        <taxon>Caulobacteraceae</taxon>
        <taxon>Caulobacter</taxon>
    </lineage>
</organism>
<dbReference type="RefSeq" id="WP_101715556.1">
    <property type="nucleotide sequence ID" value="NZ_CP026100.1"/>
</dbReference>
<name>A0A2N5CLN3_9CAUL</name>
<dbReference type="InterPro" id="IPR001131">
    <property type="entry name" value="Peptidase_M24B_aminopep-P_CS"/>
</dbReference>
<dbReference type="InterPro" id="IPR000587">
    <property type="entry name" value="Creatinase_N"/>
</dbReference>
<evidence type="ECO:0000259" key="7">
    <source>
        <dbReference type="Pfam" id="PF01321"/>
    </source>
</evidence>
<evidence type="ECO:0000313" key="9">
    <source>
        <dbReference type="EMBL" id="PLR06687.1"/>
    </source>
</evidence>
<accession>A0A2N5CLN3</accession>
<reference evidence="8 11" key="2">
    <citation type="submission" date="2018-01" db="EMBL/GenBank/DDBJ databases">
        <title>Complete genome sequence of Caulobacter flavus RHGG3.</title>
        <authorList>
            <person name="Yang E."/>
        </authorList>
    </citation>
    <scope>NUCLEOTIDE SEQUENCE [LARGE SCALE GENOMIC DNA]</scope>
    <source>
        <strain evidence="8 11">RHGG3</strain>
    </source>
</reference>
<keyword evidence="1" id="KW-0645">Protease</keyword>
<dbReference type="Pfam" id="PF01321">
    <property type="entry name" value="Creatinase_N"/>
    <property type="match status" value="1"/>
</dbReference>
<feature type="domain" description="Peptidase M24" evidence="6">
    <location>
        <begin position="175"/>
        <end position="381"/>
    </location>
</feature>
<protein>
    <submittedName>
        <fullName evidence="9">X-Pro dipeptidase</fullName>
    </submittedName>
</protein>
<dbReference type="AlphaFoldDB" id="A0A2N5CLN3"/>
<dbReference type="GO" id="GO:0006508">
    <property type="term" value="P:proteolysis"/>
    <property type="evidence" value="ECO:0007669"/>
    <property type="project" value="UniProtKB-KW"/>
</dbReference>
<dbReference type="PANTHER" id="PTHR46112:SF3">
    <property type="entry name" value="AMINOPEPTIDASE YPDF"/>
    <property type="match status" value="1"/>
</dbReference>
<feature type="domain" description="Creatinase N-terminal" evidence="7">
    <location>
        <begin position="35"/>
        <end position="167"/>
    </location>
</feature>
<keyword evidence="2 5" id="KW-0479">Metal-binding</keyword>
<gene>
    <name evidence="8" type="ORF">C1707_22780</name>
    <name evidence="9" type="ORF">CFHF_24600</name>
</gene>
<dbReference type="Proteomes" id="UP000281192">
    <property type="component" value="Chromosome"/>
</dbReference>
<dbReference type="KEGG" id="cfh:C1707_22780"/>
<keyword evidence="3" id="KW-0378">Hydrolase</keyword>
<evidence type="ECO:0000256" key="5">
    <source>
        <dbReference type="RuleBase" id="RU000590"/>
    </source>
</evidence>
<dbReference type="Gene3D" id="3.40.350.10">
    <property type="entry name" value="Creatinase/prolidase N-terminal domain"/>
    <property type="match status" value="1"/>
</dbReference>
<keyword evidence="11" id="KW-1185">Reference proteome</keyword>
<evidence type="ECO:0000313" key="8">
    <source>
        <dbReference type="EMBL" id="AYV48855.1"/>
    </source>
</evidence>
<reference evidence="9 10" key="1">
    <citation type="submission" date="2017-12" db="EMBL/GenBank/DDBJ databases">
        <title>The genome sequence of Caulobacter flavus CGMCC1 15093.</title>
        <authorList>
            <person name="Gao J."/>
            <person name="Mao X."/>
            <person name="Sun J."/>
        </authorList>
    </citation>
    <scope>NUCLEOTIDE SEQUENCE [LARGE SCALE GENOMIC DNA]</scope>
    <source>
        <strain evidence="9 10">CGMCC1 15093</strain>
    </source>
</reference>
<dbReference type="GO" id="GO:0046872">
    <property type="term" value="F:metal ion binding"/>
    <property type="evidence" value="ECO:0007669"/>
    <property type="project" value="UniProtKB-KW"/>
</dbReference>
<evidence type="ECO:0000259" key="6">
    <source>
        <dbReference type="Pfam" id="PF00557"/>
    </source>
</evidence>
<proteinExistence type="inferred from homology"/>